<evidence type="ECO:0000259" key="3">
    <source>
        <dbReference type="PROSITE" id="PS50011"/>
    </source>
</evidence>
<protein>
    <recommendedName>
        <fullName evidence="3">Protein kinase domain-containing protein</fullName>
    </recommendedName>
</protein>
<keyword evidence="1" id="KW-0547">Nucleotide-binding</keyword>
<evidence type="ECO:0000256" key="1">
    <source>
        <dbReference type="PROSITE-ProRule" id="PRU10141"/>
    </source>
</evidence>
<comment type="caution">
    <text evidence="4">The sequence shown here is derived from an EMBL/GenBank/DDBJ whole genome shotgun (WGS) entry which is preliminary data.</text>
</comment>
<keyword evidence="2" id="KW-0175">Coiled coil</keyword>
<feature type="coiled-coil region" evidence="2">
    <location>
        <begin position="85"/>
        <end position="126"/>
    </location>
</feature>
<reference evidence="4" key="1">
    <citation type="submission" date="2021-02" db="EMBL/GenBank/DDBJ databases">
        <authorList>
            <person name="Nowell W R."/>
        </authorList>
    </citation>
    <scope>NUCLEOTIDE SEQUENCE</scope>
</reference>
<dbReference type="AlphaFoldDB" id="A0A818D551"/>
<dbReference type="InterPro" id="IPR000719">
    <property type="entry name" value="Prot_kinase_dom"/>
</dbReference>
<name>A0A818D551_9BILA</name>
<sequence>MEFKAAVCVKVEETQTMKDNTQRDFNQVPPAVEKANKAIGRLKAKEYTIEIKRYTNMAADNDYQEALKMLRLHFLIEQEKTREQQQQFNEKERQLLLELEKMREERRIIEQTKAKLEDRRKIEQEKTKLEVRRIIELKNTKRMKIQNQHALSSINTGQTLLINHRDFYDYYVDGNIDSFDINFLSNENNSFNDEITNDIENYLNDISLLSTISEAATQKAFNKLIVNLLELFNGSAALKYLTTHNSSALEGFHPVCCFIYKNVNVDYKSESNCFQHFIVCLGEVKTPDISIDSKEAIGQICQYLSTSLYVQNRRKMYGFSTNFTHITFYYVEKKPYSTTYNFYKSQNLEMFNYSSPTSSSADAITKIEQSSNKYLNKETWKIFAKFLTMNADFYQYTALTINPVDDLLGDRYEISRKLGDGATSMVYSLAKTKDNYVNNDLQNYVVKISKRSSFKELFINEINIMKQLQQSNN</sequence>
<keyword evidence="1" id="KW-0067">ATP-binding</keyword>
<dbReference type="PROSITE" id="PS00107">
    <property type="entry name" value="PROTEIN_KINASE_ATP"/>
    <property type="match status" value="1"/>
</dbReference>
<gene>
    <name evidence="4" type="ORF">GRG538_LOCUS13552</name>
</gene>
<dbReference type="GO" id="GO:0004672">
    <property type="term" value="F:protein kinase activity"/>
    <property type="evidence" value="ECO:0007669"/>
    <property type="project" value="InterPro"/>
</dbReference>
<feature type="binding site" evidence="1">
    <location>
        <position position="447"/>
    </location>
    <ligand>
        <name>ATP</name>
        <dbReference type="ChEBI" id="CHEBI:30616"/>
    </ligand>
</feature>
<organism evidence="4 5">
    <name type="scientific">Rotaria socialis</name>
    <dbReference type="NCBI Taxonomy" id="392032"/>
    <lineage>
        <taxon>Eukaryota</taxon>
        <taxon>Metazoa</taxon>
        <taxon>Spiralia</taxon>
        <taxon>Gnathifera</taxon>
        <taxon>Rotifera</taxon>
        <taxon>Eurotatoria</taxon>
        <taxon>Bdelloidea</taxon>
        <taxon>Philodinida</taxon>
        <taxon>Philodinidae</taxon>
        <taxon>Rotaria</taxon>
    </lineage>
</organism>
<dbReference type="PROSITE" id="PS50011">
    <property type="entry name" value="PROTEIN_KINASE_DOM"/>
    <property type="match status" value="1"/>
</dbReference>
<evidence type="ECO:0000313" key="4">
    <source>
        <dbReference type="EMBL" id="CAF3441908.1"/>
    </source>
</evidence>
<feature type="domain" description="Protein kinase" evidence="3">
    <location>
        <begin position="412"/>
        <end position="473"/>
    </location>
</feature>
<dbReference type="InterPro" id="IPR017441">
    <property type="entry name" value="Protein_kinase_ATP_BS"/>
</dbReference>
<dbReference type="Gene3D" id="3.30.200.20">
    <property type="entry name" value="Phosphorylase Kinase, domain 1"/>
    <property type="match status" value="1"/>
</dbReference>
<dbReference type="SUPFAM" id="SSF56112">
    <property type="entry name" value="Protein kinase-like (PK-like)"/>
    <property type="match status" value="1"/>
</dbReference>
<accession>A0A818D551</accession>
<evidence type="ECO:0000313" key="5">
    <source>
        <dbReference type="Proteomes" id="UP000663872"/>
    </source>
</evidence>
<proteinExistence type="predicted"/>
<dbReference type="EMBL" id="CAJNYT010002000">
    <property type="protein sequence ID" value="CAF3441908.1"/>
    <property type="molecule type" value="Genomic_DNA"/>
</dbReference>
<dbReference type="Proteomes" id="UP000663872">
    <property type="component" value="Unassembled WGS sequence"/>
</dbReference>
<dbReference type="GO" id="GO:0005524">
    <property type="term" value="F:ATP binding"/>
    <property type="evidence" value="ECO:0007669"/>
    <property type="project" value="UniProtKB-UniRule"/>
</dbReference>
<evidence type="ECO:0000256" key="2">
    <source>
        <dbReference type="SAM" id="Coils"/>
    </source>
</evidence>
<dbReference type="InterPro" id="IPR011009">
    <property type="entry name" value="Kinase-like_dom_sf"/>
</dbReference>